<protein>
    <submittedName>
        <fullName evidence="9">Uncharacterized protein</fullName>
    </submittedName>
</protein>
<keyword evidence="6 8" id="KW-1133">Transmembrane helix</keyword>
<feature type="transmembrane region" description="Helical" evidence="8">
    <location>
        <begin position="213"/>
        <end position="233"/>
    </location>
</feature>
<keyword evidence="4" id="KW-0597">Phosphoprotein</keyword>
<feature type="transmembrane region" description="Helical" evidence="8">
    <location>
        <begin position="462"/>
        <end position="484"/>
    </location>
</feature>
<keyword evidence="7 8" id="KW-0472">Membrane</keyword>
<name>A0AAD5Z2I6_9POAL</name>
<gene>
    <name evidence="9" type="ORF">LUZ61_014341</name>
</gene>
<dbReference type="SUPFAM" id="SSF103473">
    <property type="entry name" value="MFS general substrate transporter"/>
    <property type="match status" value="1"/>
</dbReference>
<dbReference type="FunFam" id="1.20.1250.20:FF:000037">
    <property type="entry name" value="Protein NRT1/ PTR FAMILY 5.2"/>
    <property type="match status" value="1"/>
</dbReference>
<evidence type="ECO:0000256" key="4">
    <source>
        <dbReference type="ARBA" id="ARBA00022553"/>
    </source>
</evidence>
<dbReference type="GO" id="GO:0022857">
    <property type="term" value="F:transmembrane transporter activity"/>
    <property type="evidence" value="ECO:0007669"/>
    <property type="project" value="InterPro"/>
</dbReference>
<feature type="transmembrane region" description="Helical" evidence="8">
    <location>
        <begin position="338"/>
        <end position="359"/>
    </location>
</feature>
<evidence type="ECO:0000313" key="10">
    <source>
        <dbReference type="Proteomes" id="UP001210211"/>
    </source>
</evidence>
<evidence type="ECO:0000256" key="5">
    <source>
        <dbReference type="ARBA" id="ARBA00022692"/>
    </source>
</evidence>
<evidence type="ECO:0000313" key="9">
    <source>
        <dbReference type="EMBL" id="KAJ3685177.1"/>
    </source>
</evidence>
<accession>A0AAD5Z2I6</accession>
<sequence>MEHAQESLPIEAEHEEFRKDYTGDGTVNLKGLPILKHETGNWRACFFILGTECCEKLAYSGIAKNLVSYLTRELHEQNVVAARNVLTWQGTCYFTPLVGALVADSYLGRFWTIAAFCTFYFIGLVMLTISALVPGQSSQSQSVGFYLGLYLVALGSGGIKPCVSTFGADQFDDTDPIERPKRASYFNWVGFIINIGAFLSGTILVYIQDNYGWGLGFGIPTLFMGVAIVSFFIGTGIYRFQKPGGSPVIRIFQVIVAACRKWTIQLPLDASLLYELPGNSSSIKGSRKLDHTSELRYLDKAAVITPSNINLMNSWRLCTTSSMFIEQGMVLDKQVRSFTIPPASLSTFDVTSLLIWVPIYDKILVPAGKERGFTQLQRMGIGLFLSILTMVSAALVEMKRLEIARELNLVHEKVEIPISILWQILQYCLDGTSQAFTLIGQVEFFYSEAPDAMRSLCTAFSLLSISLGGYLSSFLLTLVSYYTSRGGEPGWIPDNLNEGHLDRFFLLIAGLSAVNLVVFVWCALRYTYRTTV</sequence>
<comment type="similarity">
    <text evidence="2">Belongs to the major facilitator superfamily. Proton-dependent oligopeptide transporter (POT/PTR) (TC 2.A.17) family.</text>
</comment>
<dbReference type="Pfam" id="PF00854">
    <property type="entry name" value="PTR2"/>
    <property type="match status" value="1"/>
</dbReference>
<comment type="caution">
    <text evidence="9">The sequence shown here is derived from an EMBL/GenBank/DDBJ whole genome shotgun (WGS) entry which is preliminary data.</text>
</comment>
<dbReference type="PANTHER" id="PTHR11654">
    <property type="entry name" value="OLIGOPEPTIDE TRANSPORTER-RELATED"/>
    <property type="match status" value="1"/>
</dbReference>
<proteinExistence type="inferred from homology"/>
<evidence type="ECO:0000256" key="7">
    <source>
        <dbReference type="ARBA" id="ARBA00023136"/>
    </source>
</evidence>
<dbReference type="InterPro" id="IPR036259">
    <property type="entry name" value="MFS_trans_sf"/>
</dbReference>
<dbReference type="GO" id="GO:0016020">
    <property type="term" value="C:membrane"/>
    <property type="evidence" value="ECO:0007669"/>
    <property type="project" value="UniProtKB-SubCell"/>
</dbReference>
<dbReference type="EMBL" id="JAMRDG010000002">
    <property type="protein sequence ID" value="KAJ3685177.1"/>
    <property type="molecule type" value="Genomic_DNA"/>
</dbReference>
<dbReference type="Gene3D" id="1.20.1250.20">
    <property type="entry name" value="MFS general substrate transporter like domains"/>
    <property type="match status" value="1"/>
</dbReference>
<evidence type="ECO:0000256" key="2">
    <source>
        <dbReference type="ARBA" id="ARBA00005982"/>
    </source>
</evidence>
<dbReference type="Proteomes" id="UP001210211">
    <property type="component" value="Unassembled WGS sequence"/>
</dbReference>
<evidence type="ECO:0000256" key="6">
    <source>
        <dbReference type="ARBA" id="ARBA00022989"/>
    </source>
</evidence>
<feature type="transmembrane region" description="Helical" evidence="8">
    <location>
        <begin position="110"/>
        <end position="133"/>
    </location>
</feature>
<evidence type="ECO:0000256" key="8">
    <source>
        <dbReference type="SAM" id="Phobius"/>
    </source>
</evidence>
<feature type="transmembrane region" description="Helical" evidence="8">
    <location>
        <begin position="184"/>
        <end position="207"/>
    </location>
</feature>
<feature type="transmembrane region" description="Helical" evidence="8">
    <location>
        <begin position="504"/>
        <end position="524"/>
    </location>
</feature>
<keyword evidence="10" id="KW-1185">Reference proteome</keyword>
<comment type="subcellular location">
    <subcellularLocation>
        <location evidence="1">Membrane</location>
        <topology evidence="1">Multi-pass membrane protein</topology>
    </subcellularLocation>
</comment>
<dbReference type="AlphaFoldDB" id="A0AAD5Z2I6"/>
<evidence type="ECO:0000256" key="1">
    <source>
        <dbReference type="ARBA" id="ARBA00004141"/>
    </source>
</evidence>
<evidence type="ECO:0000256" key="3">
    <source>
        <dbReference type="ARBA" id="ARBA00022448"/>
    </source>
</evidence>
<keyword evidence="3" id="KW-0813">Transport</keyword>
<feature type="transmembrane region" description="Helical" evidence="8">
    <location>
        <begin position="379"/>
        <end position="396"/>
    </location>
</feature>
<keyword evidence="5 8" id="KW-0812">Transmembrane</keyword>
<organism evidence="9 10">
    <name type="scientific">Rhynchospora tenuis</name>
    <dbReference type="NCBI Taxonomy" id="198213"/>
    <lineage>
        <taxon>Eukaryota</taxon>
        <taxon>Viridiplantae</taxon>
        <taxon>Streptophyta</taxon>
        <taxon>Embryophyta</taxon>
        <taxon>Tracheophyta</taxon>
        <taxon>Spermatophyta</taxon>
        <taxon>Magnoliopsida</taxon>
        <taxon>Liliopsida</taxon>
        <taxon>Poales</taxon>
        <taxon>Cyperaceae</taxon>
        <taxon>Cyperoideae</taxon>
        <taxon>Rhynchosporeae</taxon>
        <taxon>Rhynchospora</taxon>
    </lineage>
</organism>
<dbReference type="InterPro" id="IPR000109">
    <property type="entry name" value="POT_fam"/>
</dbReference>
<reference evidence="9 10" key="1">
    <citation type="journal article" date="2022" name="Cell">
        <title>Repeat-based holocentromeres influence genome architecture and karyotype evolution.</title>
        <authorList>
            <person name="Hofstatter P.G."/>
            <person name="Thangavel G."/>
            <person name="Lux T."/>
            <person name="Neumann P."/>
            <person name="Vondrak T."/>
            <person name="Novak P."/>
            <person name="Zhang M."/>
            <person name="Costa L."/>
            <person name="Castellani M."/>
            <person name="Scott A."/>
            <person name="Toegelov H."/>
            <person name="Fuchs J."/>
            <person name="Mata-Sucre Y."/>
            <person name="Dias Y."/>
            <person name="Vanzela A.L.L."/>
            <person name="Huettel B."/>
            <person name="Almeida C.C.S."/>
            <person name="Simkova H."/>
            <person name="Souza G."/>
            <person name="Pedrosa-Harand A."/>
            <person name="Macas J."/>
            <person name="Mayer K.F.X."/>
            <person name="Houben A."/>
            <person name="Marques A."/>
        </authorList>
    </citation>
    <scope>NUCLEOTIDE SEQUENCE [LARGE SCALE GENOMIC DNA]</scope>
    <source>
        <strain evidence="9">RhyTen1mFocal</strain>
    </source>
</reference>
<feature type="transmembrane region" description="Helical" evidence="8">
    <location>
        <begin position="145"/>
        <end position="163"/>
    </location>
</feature>